<proteinExistence type="predicted"/>
<sequence>MQNNILVCISIILSDFTFLNCVSHVPFKVISDEIHDLNETVGRLVIM</sequence>
<name>A0ABY4SX78_9ENTR</name>
<evidence type="ECO:0000313" key="1">
    <source>
        <dbReference type="EMBL" id="URJ24873.1"/>
    </source>
</evidence>
<gene>
    <name evidence="1" type="ORF">M9405_01745</name>
</gene>
<organism evidence="1 2">
    <name type="scientific">Candidatus Blochmannia ocreatus</name>
    <name type="common">nom. nud.</name>
    <dbReference type="NCBI Taxonomy" id="251538"/>
    <lineage>
        <taxon>Bacteria</taxon>
        <taxon>Pseudomonadati</taxon>
        <taxon>Pseudomonadota</taxon>
        <taxon>Gammaproteobacteria</taxon>
        <taxon>Enterobacterales</taxon>
        <taxon>Enterobacteriaceae</taxon>
        <taxon>ant endosymbionts</taxon>
        <taxon>Candidatus Blochmanniella</taxon>
    </lineage>
</organism>
<accession>A0ABY4SX78</accession>
<evidence type="ECO:0000313" key="2">
    <source>
        <dbReference type="Proteomes" id="UP001056834"/>
    </source>
</evidence>
<reference evidence="1" key="1">
    <citation type="submission" date="2022-05" db="EMBL/GenBank/DDBJ databases">
        <title>Impact of host demography and evolutionary history on endosymbiont molecular evolution: a test in carpenter ants (Genus Camponotus) and their Blochmannia endosymbionts.</title>
        <authorList>
            <person name="Manthey J.D."/>
            <person name="Giron J.C."/>
            <person name="Hruska J.P."/>
        </authorList>
    </citation>
    <scope>NUCLEOTIDE SEQUENCE</scope>
    <source>
        <strain evidence="1">C-006</strain>
    </source>
</reference>
<keyword evidence="2" id="KW-1185">Reference proteome</keyword>
<dbReference type="EMBL" id="CP097762">
    <property type="protein sequence ID" value="URJ24873.1"/>
    <property type="molecule type" value="Genomic_DNA"/>
</dbReference>
<dbReference type="Proteomes" id="UP001056834">
    <property type="component" value="Chromosome"/>
</dbReference>
<protein>
    <submittedName>
        <fullName evidence="1">Uncharacterized protein</fullName>
    </submittedName>
</protein>
<dbReference type="RefSeq" id="WP_250222993.1">
    <property type="nucleotide sequence ID" value="NZ_CP097762.1"/>
</dbReference>